<keyword evidence="2" id="KW-1185">Reference proteome</keyword>
<dbReference type="AlphaFoldDB" id="A0A9P0GKS9"/>
<proteinExistence type="predicted"/>
<sequence length="110" mass="12366">MNQQFVAQYGVETASIRSHEKNPHDDFYAIAKGTSTALGTLTMSPLGASIRLRIGVDGVRRLSRITRDPHKRHNVKEANITMEEGKIYFRRVLNSDNPFPGETTEAMTFT</sequence>
<dbReference type="EMBL" id="OV651820">
    <property type="protein sequence ID" value="CAH1114757.1"/>
    <property type="molecule type" value="Genomic_DNA"/>
</dbReference>
<evidence type="ECO:0000313" key="1">
    <source>
        <dbReference type="EMBL" id="CAH1114757.1"/>
    </source>
</evidence>
<gene>
    <name evidence="1" type="ORF">PSYICH_LOCUS14171</name>
</gene>
<reference evidence="1" key="1">
    <citation type="submission" date="2022-01" db="EMBL/GenBank/DDBJ databases">
        <authorList>
            <person name="King R."/>
        </authorList>
    </citation>
    <scope>NUCLEOTIDE SEQUENCE</scope>
</reference>
<evidence type="ECO:0000313" key="2">
    <source>
        <dbReference type="Proteomes" id="UP001153636"/>
    </source>
</evidence>
<accession>A0A9P0GKS9</accession>
<dbReference type="Proteomes" id="UP001153636">
    <property type="component" value="Chromosome 8"/>
</dbReference>
<protein>
    <submittedName>
        <fullName evidence="1">Uncharacterized protein</fullName>
    </submittedName>
</protein>
<organism evidence="1 2">
    <name type="scientific">Psylliodes chrysocephalus</name>
    <dbReference type="NCBI Taxonomy" id="3402493"/>
    <lineage>
        <taxon>Eukaryota</taxon>
        <taxon>Metazoa</taxon>
        <taxon>Ecdysozoa</taxon>
        <taxon>Arthropoda</taxon>
        <taxon>Hexapoda</taxon>
        <taxon>Insecta</taxon>
        <taxon>Pterygota</taxon>
        <taxon>Neoptera</taxon>
        <taxon>Endopterygota</taxon>
        <taxon>Coleoptera</taxon>
        <taxon>Polyphaga</taxon>
        <taxon>Cucujiformia</taxon>
        <taxon>Chrysomeloidea</taxon>
        <taxon>Chrysomelidae</taxon>
        <taxon>Galerucinae</taxon>
        <taxon>Alticini</taxon>
        <taxon>Psylliodes</taxon>
    </lineage>
</organism>
<dbReference type="OrthoDB" id="6778068at2759"/>
<name>A0A9P0GKS9_9CUCU</name>